<dbReference type="Gene3D" id="3.30.559.10">
    <property type="entry name" value="Chloramphenicol acetyltransferase-like domain"/>
    <property type="match status" value="1"/>
</dbReference>
<dbReference type="GO" id="GO:0016746">
    <property type="term" value="F:acyltransferase activity"/>
    <property type="evidence" value="ECO:0007669"/>
    <property type="project" value="UniProtKB-KW"/>
</dbReference>
<dbReference type="EMBL" id="JAQQAF010000001">
    <property type="protein sequence ID" value="KAJ8510514.1"/>
    <property type="molecule type" value="Genomic_DNA"/>
</dbReference>
<dbReference type="PANTHER" id="PTHR34375">
    <property type="entry name" value="GATA ZINC FINGER PROTEIN-RELATED"/>
    <property type="match status" value="1"/>
</dbReference>
<dbReference type="Pfam" id="PF16911">
    <property type="entry name" value="PapA_C"/>
    <property type="match status" value="1"/>
</dbReference>
<evidence type="ECO:0000313" key="5">
    <source>
        <dbReference type="Proteomes" id="UP001222027"/>
    </source>
</evidence>
<evidence type="ECO:0000256" key="2">
    <source>
        <dbReference type="ARBA" id="ARBA00023315"/>
    </source>
</evidence>
<dbReference type="SUPFAM" id="SSF52777">
    <property type="entry name" value="CoA-dependent acyltransferases"/>
    <property type="match status" value="2"/>
</dbReference>
<dbReference type="InterPro" id="IPR023213">
    <property type="entry name" value="CAT-like_dom_sf"/>
</dbReference>
<evidence type="ECO:0000313" key="4">
    <source>
        <dbReference type="EMBL" id="KAJ8510514.1"/>
    </source>
</evidence>
<reference evidence="4 5" key="1">
    <citation type="submission" date="2022-12" db="EMBL/GenBank/DDBJ databases">
        <title>Chromosome-scale assembly of the Ensete ventricosum genome.</title>
        <authorList>
            <person name="Dussert Y."/>
            <person name="Stocks J."/>
            <person name="Wendawek A."/>
            <person name="Woldeyes F."/>
            <person name="Nichols R.A."/>
            <person name="Borrell J.S."/>
        </authorList>
    </citation>
    <scope>NUCLEOTIDE SEQUENCE [LARGE SCALE GENOMIC DNA]</scope>
    <source>
        <strain evidence="5">cv. Maze</strain>
        <tissue evidence="4">Seeds</tissue>
    </source>
</reference>
<keyword evidence="2" id="KW-0012">Acyltransferase</keyword>
<keyword evidence="5" id="KW-1185">Reference proteome</keyword>
<accession>A0AAV8RK87</accession>
<sequence length="460" mass="50314">MGDGTADGRPVGGTEYSWCRAVEGGTGITVLALLLSRPASRPLLDSALHQLQSSHPLLRAHLVTAASRHPFFAIATTRSEVLRLLSSSDLLPPPPASASAVSVSPFDAILEHEFNQNPWSDGGPTHPVLFATLYEMPEPGRSTLALRLHTAVCDRTSAVAVLKELLALMAAPGEGFHREADGFNRGIDDLIPKQDAWKPFWARGKDLIGYSLNALRTSTLRFEDASSERRSQVARLVLGTDDTQKLLTACKKRGIKLCGALSAAAMVATRASKQWENDHYETYSVITLVDCRKYLDPPLHDHNIGFYHSAIINTHSIHEGEGLWEVAERCQCSYSTAIANKKHLKDIGEVNYLMCRAIDHPHLTNSSSLRTALISVFEEPVVYESSAALQHQLGVDDYVGCASAHGVGPSIAVFDTIRDGQLDCACVYPSPLHSRKQMQELVEQMKSILRVDDDSEKSTK</sequence>
<organism evidence="4 5">
    <name type="scientific">Ensete ventricosum</name>
    <name type="common">Abyssinian banana</name>
    <name type="synonym">Musa ensete</name>
    <dbReference type="NCBI Taxonomy" id="4639"/>
    <lineage>
        <taxon>Eukaryota</taxon>
        <taxon>Viridiplantae</taxon>
        <taxon>Streptophyta</taxon>
        <taxon>Embryophyta</taxon>
        <taxon>Tracheophyta</taxon>
        <taxon>Spermatophyta</taxon>
        <taxon>Magnoliopsida</taxon>
        <taxon>Liliopsida</taxon>
        <taxon>Zingiberales</taxon>
        <taxon>Musaceae</taxon>
        <taxon>Ensete</taxon>
    </lineage>
</organism>
<dbReference type="AlphaFoldDB" id="A0AAV8RK87"/>
<dbReference type="InterPro" id="IPR031641">
    <property type="entry name" value="PapA_C"/>
</dbReference>
<comment type="caution">
    <text evidence="4">The sequence shown here is derived from an EMBL/GenBank/DDBJ whole genome shotgun (WGS) entry which is preliminary data.</text>
</comment>
<protein>
    <recommendedName>
        <fullName evidence="3">Phthiocerol/phthiodiolone dimycocerosyl transferase C-terminal domain-containing protein</fullName>
    </recommendedName>
</protein>
<dbReference type="Gene3D" id="3.30.559.30">
    <property type="entry name" value="Nonribosomal peptide synthetase, condensation domain"/>
    <property type="match status" value="1"/>
</dbReference>
<gene>
    <name evidence="4" type="ORF">OPV22_000948</name>
</gene>
<name>A0AAV8RK87_ENSVE</name>
<evidence type="ECO:0000256" key="1">
    <source>
        <dbReference type="ARBA" id="ARBA00022679"/>
    </source>
</evidence>
<dbReference type="PANTHER" id="PTHR34375:SF2">
    <property type="entry name" value="GATA ZINC FINGER PROTEIN"/>
    <property type="match status" value="1"/>
</dbReference>
<keyword evidence="1" id="KW-0808">Transferase</keyword>
<proteinExistence type="predicted"/>
<dbReference type="Proteomes" id="UP001222027">
    <property type="component" value="Unassembled WGS sequence"/>
</dbReference>
<evidence type="ECO:0000259" key="3">
    <source>
        <dbReference type="Pfam" id="PF16911"/>
    </source>
</evidence>
<feature type="domain" description="Phthiocerol/phthiodiolone dimycocerosyl transferase C-terminal" evidence="3">
    <location>
        <begin position="229"/>
        <end position="303"/>
    </location>
</feature>